<dbReference type="InterPro" id="IPR006558">
    <property type="entry name" value="LamG-like"/>
</dbReference>
<dbReference type="SMART" id="SM00560">
    <property type="entry name" value="LamGL"/>
    <property type="match status" value="2"/>
</dbReference>
<keyword evidence="2" id="KW-1015">Disulfide bond</keyword>
<sequence length="416" mass="44203">MNTDGITVGADPYNRPSGAIELNGETCLEYPESVVATDRSFTVASWVNIEDPARLETIMSIAGENNMGLRLRHLENGVFQFRLVSADAAEGAGATVRQRSSTTTAEAGQWYHIAGVYDASVGQMHLYVNGVLEGSLTVGKQWQATGATLIGCAGTESDATRGEYFTGSLHDVRFWRGAVESYELADMMAAPPAETAARWDFNNFDEPLTPRADVTGNGNDLAITGTEFYDPVGYNKAPDNALLFEGTSHARTTGPVIATDESFTIATWMRADDVTRDGVAVSITGGSRSTIVVKYSVANARWEFAAPPTAEHPWHVAGAAATPSDTHMGYLFLVGVYDLPSNELRLYIDGAPVATATDVVMPSSTGSVVIGAEGNADGTIRDGLIGAVDDTIIWQGALECATIASIFLPTLPEEVC</sequence>
<name>A0A9X3P655_9ACTN</name>
<proteinExistence type="predicted"/>
<dbReference type="RefSeq" id="WP_270108594.1">
    <property type="nucleotide sequence ID" value="NZ_JAPZVP010000003.1"/>
</dbReference>
<accession>A0A9X3P655</accession>
<dbReference type="InterPro" id="IPR013320">
    <property type="entry name" value="ConA-like_dom_sf"/>
</dbReference>
<dbReference type="Pfam" id="PF13385">
    <property type="entry name" value="Laminin_G_3"/>
    <property type="match status" value="2"/>
</dbReference>
<reference evidence="4" key="1">
    <citation type="submission" date="2022-12" db="EMBL/GenBank/DDBJ databases">
        <title>Gycomyces niveus sp.nov.,a novel actinomycete isolated from soil in Shouguan.</title>
        <authorList>
            <person name="Yang X."/>
        </authorList>
    </citation>
    <scope>NUCLEOTIDE SEQUENCE</scope>
    <source>
        <strain evidence="4">NEAU-A15</strain>
    </source>
</reference>
<evidence type="ECO:0000259" key="3">
    <source>
        <dbReference type="SMART" id="SM00560"/>
    </source>
</evidence>
<evidence type="ECO:0000256" key="1">
    <source>
        <dbReference type="ARBA" id="ARBA00022729"/>
    </source>
</evidence>
<organism evidence="4 5">
    <name type="scientific">Glycomyces luteolus</name>
    <dbReference type="NCBI Taxonomy" id="2670330"/>
    <lineage>
        <taxon>Bacteria</taxon>
        <taxon>Bacillati</taxon>
        <taxon>Actinomycetota</taxon>
        <taxon>Actinomycetes</taxon>
        <taxon>Glycomycetales</taxon>
        <taxon>Glycomycetaceae</taxon>
        <taxon>Glycomyces</taxon>
    </lineage>
</organism>
<keyword evidence="5" id="KW-1185">Reference proteome</keyword>
<dbReference type="SUPFAM" id="SSF49899">
    <property type="entry name" value="Concanavalin A-like lectins/glucanases"/>
    <property type="match status" value="2"/>
</dbReference>
<keyword evidence="1" id="KW-0732">Signal</keyword>
<dbReference type="Gene3D" id="2.60.120.200">
    <property type="match status" value="2"/>
</dbReference>
<dbReference type="Proteomes" id="UP001146067">
    <property type="component" value="Unassembled WGS sequence"/>
</dbReference>
<feature type="domain" description="LamG-like jellyroll fold" evidence="3">
    <location>
        <begin position="39"/>
        <end position="183"/>
    </location>
</feature>
<dbReference type="GO" id="GO:0006955">
    <property type="term" value="P:immune response"/>
    <property type="evidence" value="ECO:0007669"/>
    <property type="project" value="InterPro"/>
</dbReference>
<dbReference type="InterPro" id="IPR042837">
    <property type="entry name" value="PTX3"/>
</dbReference>
<dbReference type="EMBL" id="JAPZVP010000003">
    <property type="protein sequence ID" value="MDA1358779.1"/>
    <property type="molecule type" value="Genomic_DNA"/>
</dbReference>
<dbReference type="AlphaFoldDB" id="A0A9X3P655"/>
<evidence type="ECO:0000256" key="2">
    <source>
        <dbReference type="ARBA" id="ARBA00023157"/>
    </source>
</evidence>
<evidence type="ECO:0000313" key="4">
    <source>
        <dbReference type="EMBL" id="MDA1358779.1"/>
    </source>
</evidence>
<dbReference type="PANTHER" id="PTHR46943:SF1">
    <property type="entry name" value="PENTRAXIN-RELATED PROTEIN PTX3"/>
    <property type="match status" value="1"/>
</dbReference>
<feature type="domain" description="LamG-like jellyroll fold" evidence="3">
    <location>
        <begin position="261"/>
        <end position="401"/>
    </location>
</feature>
<dbReference type="PANTHER" id="PTHR46943">
    <property type="entry name" value="PENTRAXIN-RELATED PROTEIN PTX3"/>
    <property type="match status" value="1"/>
</dbReference>
<gene>
    <name evidence="4" type="ORF">O1R50_04045</name>
</gene>
<evidence type="ECO:0000313" key="5">
    <source>
        <dbReference type="Proteomes" id="UP001146067"/>
    </source>
</evidence>
<comment type="caution">
    <text evidence="4">The sequence shown here is derived from an EMBL/GenBank/DDBJ whole genome shotgun (WGS) entry which is preliminary data.</text>
</comment>
<protein>
    <submittedName>
        <fullName evidence="4">LamG domain-containing protein</fullName>
    </submittedName>
</protein>